<dbReference type="Pfam" id="PF22917">
    <property type="entry name" value="PRISE"/>
    <property type="match status" value="1"/>
</dbReference>
<keyword evidence="4" id="KW-1185">Reference proteome</keyword>
<dbReference type="EMBL" id="JANFLP010000012">
    <property type="protein sequence ID" value="MCQ1950625.1"/>
    <property type="molecule type" value="Genomic_DNA"/>
</dbReference>
<name>A0ABT1NSK0_9MICC</name>
<feature type="region of interest" description="Disordered" evidence="1">
    <location>
        <begin position="1"/>
        <end position="20"/>
    </location>
</feature>
<evidence type="ECO:0000313" key="4">
    <source>
        <dbReference type="Proteomes" id="UP001206924"/>
    </source>
</evidence>
<dbReference type="PANTHER" id="PTHR32487">
    <property type="entry name" value="3-OXO-DELTA(4,5)-STEROID 5-BETA-REDUCTASE"/>
    <property type="match status" value="1"/>
</dbReference>
<evidence type="ECO:0000256" key="1">
    <source>
        <dbReference type="SAM" id="MobiDB-lite"/>
    </source>
</evidence>
<comment type="caution">
    <text evidence="3">The sequence shown here is derived from an EMBL/GenBank/DDBJ whole genome shotgun (WGS) entry which is preliminary data.</text>
</comment>
<sequence length="391" mass="42850">METFPEAAAESHAGANPTPGIIEQDQARTAAPPHDSGAGVVLVAGAGGVIGRHAADEYARRGWKVRGASRRPVPGADWEHLSVDLLDAGKAPEGLAPAADTTHLVFGAYIERPTSAELSEVNTALLRNTLDGLHAAGAPLRHVTLYQGGKAYGAHLGYFNAPAKERDPRLIQPNFYYDQEDLLREVAAERGFTLTVLRPEGVIGYATGNPMNLLMAIAVYASISKELGQPLRFPGTVAAYDALYQVTDAELLARAAAWAGSEPTAAGEIYNITNGDQFRWRQLWPAFARYFGMEYAEPQPVPLTDAMPQYRALWEQMTARYGLEQIPYEDLVRWEFADFIFRSEFDNVSSTIKARQAGFADCLDSEDRFLELFDRLAQQRIIPGPTAPLQK</sequence>
<organism evidence="3 4">
    <name type="scientific">Arthrobacter jinronghuae</name>
    <dbReference type="NCBI Taxonomy" id="2964609"/>
    <lineage>
        <taxon>Bacteria</taxon>
        <taxon>Bacillati</taxon>
        <taxon>Actinomycetota</taxon>
        <taxon>Actinomycetes</taxon>
        <taxon>Micrococcales</taxon>
        <taxon>Micrococcaceae</taxon>
        <taxon>Arthrobacter</taxon>
    </lineage>
</organism>
<dbReference type="Proteomes" id="UP001206924">
    <property type="component" value="Unassembled WGS sequence"/>
</dbReference>
<dbReference type="PANTHER" id="PTHR32487:SF0">
    <property type="entry name" value="3-OXO-DELTA(4,5)-STEROID 5-BETA-REDUCTASE"/>
    <property type="match status" value="1"/>
</dbReference>
<reference evidence="3 4" key="1">
    <citation type="submission" date="2022-07" db="EMBL/GenBank/DDBJ databases">
        <title>Novel species in genus Arthrobacter.</title>
        <authorList>
            <person name="Liu Y."/>
        </authorList>
    </citation>
    <scope>NUCLEOTIDE SEQUENCE [LARGE SCALE GENOMIC DNA]</scope>
    <source>
        <strain evidence="4">zg-Y859</strain>
    </source>
</reference>
<dbReference type="Gene3D" id="3.40.50.720">
    <property type="entry name" value="NAD(P)-binding Rossmann-like Domain"/>
    <property type="match status" value="1"/>
</dbReference>
<dbReference type="InterPro" id="IPR055222">
    <property type="entry name" value="PRISE-like_Rossmann-fold"/>
</dbReference>
<evidence type="ECO:0000259" key="2">
    <source>
        <dbReference type="Pfam" id="PF22917"/>
    </source>
</evidence>
<evidence type="ECO:0000313" key="3">
    <source>
        <dbReference type="EMBL" id="MCQ1950625.1"/>
    </source>
</evidence>
<dbReference type="SUPFAM" id="SSF51735">
    <property type="entry name" value="NAD(P)-binding Rossmann-fold domains"/>
    <property type="match status" value="1"/>
</dbReference>
<dbReference type="RefSeq" id="WP_255865886.1">
    <property type="nucleotide sequence ID" value="NZ_CP104263.1"/>
</dbReference>
<protein>
    <submittedName>
        <fullName evidence="3">SDR family oxidoreductase</fullName>
    </submittedName>
</protein>
<gene>
    <name evidence="3" type="ORF">NNX28_11905</name>
</gene>
<proteinExistence type="predicted"/>
<accession>A0ABT1NSK0</accession>
<feature type="domain" description="PRISE-like Rossmann-fold" evidence="2">
    <location>
        <begin position="100"/>
        <end position="383"/>
    </location>
</feature>
<dbReference type="InterPro" id="IPR036291">
    <property type="entry name" value="NAD(P)-bd_dom_sf"/>
</dbReference>
<dbReference type="CDD" id="cd08948">
    <property type="entry name" value="5beta-POR_like_SDR_a"/>
    <property type="match status" value="1"/>
</dbReference>